<gene>
    <name evidence="2" type="ORF">H8S84_09385</name>
</gene>
<feature type="chain" id="PRO_5037954701" description="MORN repeat variant" evidence="1">
    <location>
        <begin position="21"/>
        <end position="372"/>
    </location>
</feature>
<keyword evidence="1" id="KW-0732">Signal</keyword>
<reference evidence="2" key="1">
    <citation type="submission" date="2020-08" db="EMBL/GenBank/DDBJ databases">
        <title>Pontibacter sp. SD6 16S ribosomal RNA gene Genome sequencing and assembly.</title>
        <authorList>
            <person name="Kang M."/>
        </authorList>
    </citation>
    <scope>NUCLEOTIDE SEQUENCE</scope>
    <source>
        <strain evidence="2">SD6</strain>
    </source>
</reference>
<accession>A0A923N771</accession>
<evidence type="ECO:0008006" key="4">
    <source>
        <dbReference type="Google" id="ProtNLM"/>
    </source>
</evidence>
<comment type="caution">
    <text evidence="2">The sequence shown here is derived from an EMBL/GenBank/DDBJ whole genome shotgun (WGS) entry which is preliminary data.</text>
</comment>
<evidence type="ECO:0000256" key="1">
    <source>
        <dbReference type="SAM" id="SignalP"/>
    </source>
</evidence>
<dbReference type="Gene3D" id="3.90.930.1">
    <property type="match status" value="1"/>
</dbReference>
<name>A0A923N771_9BACT</name>
<sequence length="372" mass="41710">MRTTLLTAIFVALLFSNCLAQVPSDRRITMSNYGADSLHIPLNDEYAIIEDSCARIVRHVRFNREKAVFYGNFADHSKSDPALILSQGSYTKDGLKTGLFTIYYTNGKLRAQGNYTENEFDGTWNLYYETGAPKLTFKAVDGEISIINAWDADGTQTVKEGIGKYTNKGAFITWSGQILNGKPEGTWTAVNTTDRSKKAINIERFKDGEFKRGTSPIGPYTNAPRVSLLNSNDFPYINAERMVISSYKCEAKPKGVKVVGAQFRNGIPAYSEEIKLKLSGYLSTIDLKSYENELTINAEVAEDGRLINFTYSNAFNERIASGIVRSLRSLPALEPALVNGEPVRQKFEIKFKFHAGIYQFNYRFLPIPLKNI</sequence>
<organism evidence="2 3">
    <name type="scientific">Pontibacter cellulosilyticus</name>
    <dbReference type="NCBI Taxonomy" id="1720253"/>
    <lineage>
        <taxon>Bacteria</taxon>
        <taxon>Pseudomonadati</taxon>
        <taxon>Bacteroidota</taxon>
        <taxon>Cytophagia</taxon>
        <taxon>Cytophagales</taxon>
        <taxon>Hymenobacteraceae</taxon>
        <taxon>Pontibacter</taxon>
    </lineage>
</organism>
<evidence type="ECO:0000313" key="3">
    <source>
        <dbReference type="Proteomes" id="UP000603640"/>
    </source>
</evidence>
<dbReference type="EMBL" id="JACRVF010000002">
    <property type="protein sequence ID" value="MBC5993044.1"/>
    <property type="molecule type" value="Genomic_DNA"/>
</dbReference>
<keyword evidence="3" id="KW-1185">Reference proteome</keyword>
<feature type="signal peptide" evidence="1">
    <location>
        <begin position="1"/>
        <end position="20"/>
    </location>
</feature>
<dbReference type="SUPFAM" id="SSF82185">
    <property type="entry name" value="Histone H3 K4-specific methyltransferase SET7/9 N-terminal domain"/>
    <property type="match status" value="1"/>
</dbReference>
<dbReference type="Proteomes" id="UP000603640">
    <property type="component" value="Unassembled WGS sequence"/>
</dbReference>
<evidence type="ECO:0000313" key="2">
    <source>
        <dbReference type="EMBL" id="MBC5993044.1"/>
    </source>
</evidence>
<dbReference type="AlphaFoldDB" id="A0A923N771"/>
<dbReference type="RefSeq" id="WP_187067058.1">
    <property type="nucleotide sequence ID" value="NZ_JACRVF010000002.1"/>
</dbReference>
<protein>
    <recommendedName>
        <fullName evidence="4">MORN repeat variant</fullName>
    </recommendedName>
</protein>
<proteinExistence type="predicted"/>